<feature type="domain" description="OBG-type G" evidence="8">
    <location>
        <begin position="3"/>
        <end position="256"/>
    </location>
</feature>
<dbReference type="NCBIfam" id="TIGR00092">
    <property type="entry name" value="redox-regulated ATPase YchF"/>
    <property type="match status" value="1"/>
</dbReference>
<dbReference type="InterPro" id="IPR023192">
    <property type="entry name" value="TGS-like_dom_sf"/>
</dbReference>
<gene>
    <name evidence="6 10" type="primary">ychF</name>
    <name evidence="10" type="ORF">E6H05_03560</name>
</gene>
<dbReference type="FunFam" id="1.10.150.300:FF:000001">
    <property type="entry name" value="Ribosome-binding ATPase YchF"/>
    <property type="match status" value="1"/>
</dbReference>
<dbReference type="GO" id="GO:0005524">
    <property type="term" value="F:ATP binding"/>
    <property type="evidence" value="ECO:0007669"/>
    <property type="project" value="UniProtKB-UniRule"/>
</dbReference>
<dbReference type="GO" id="GO:0016887">
    <property type="term" value="F:ATP hydrolysis activity"/>
    <property type="evidence" value="ECO:0007669"/>
    <property type="project" value="UniProtKB-UniRule"/>
</dbReference>
<feature type="binding site" evidence="6">
    <location>
        <begin position="12"/>
        <end position="17"/>
    </location>
    <ligand>
        <name>ATP</name>
        <dbReference type="ChEBI" id="CHEBI:30616"/>
    </ligand>
</feature>
<feature type="domain" description="TGS" evidence="9">
    <location>
        <begin position="278"/>
        <end position="361"/>
    </location>
</feature>
<dbReference type="Pfam" id="PF01926">
    <property type="entry name" value="MMR_HSR1"/>
    <property type="match status" value="1"/>
</dbReference>
<evidence type="ECO:0000313" key="10">
    <source>
        <dbReference type="EMBL" id="TMI76441.1"/>
    </source>
</evidence>
<evidence type="ECO:0000256" key="4">
    <source>
        <dbReference type="ARBA" id="ARBA00022840"/>
    </source>
</evidence>
<keyword evidence="3 6" id="KW-0547">Nucleotide-binding</keyword>
<dbReference type="FunFam" id="3.10.20.30:FF:000001">
    <property type="entry name" value="Ribosome-binding ATPase YchF"/>
    <property type="match status" value="1"/>
</dbReference>
<dbReference type="PROSITE" id="PS51710">
    <property type="entry name" value="G_OBG"/>
    <property type="match status" value="1"/>
</dbReference>
<protein>
    <recommendedName>
        <fullName evidence="6">Ribosome-binding ATPase YchF</fullName>
    </recommendedName>
</protein>
<dbReference type="PANTHER" id="PTHR23305">
    <property type="entry name" value="OBG GTPASE FAMILY"/>
    <property type="match status" value="1"/>
</dbReference>
<dbReference type="GO" id="GO:0043023">
    <property type="term" value="F:ribosomal large subunit binding"/>
    <property type="evidence" value="ECO:0007669"/>
    <property type="project" value="UniProtKB-UniRule"/>
</dbReference>
<evidence type="ECO:0000259" key="9">
    <source>
        <dbReference type="PROSITE" id="PS51880"/>
    </source>
</evidence>
<dbReference type="PRINTS" id="PR00326">
    <property type="entry name" value="GTP1OBG"/>
</dbReference>
<evidence type="ECO:0000259" key="8">
    <source>
        <dbReference type="PROSITE" id="PS51710"/>
    </source>
</evidence>
<dbReference type="SUPFAM" id="SSF52540">
    <property type="entry name" value="P-loop containing nucleoside triphosphate hydrolases"/>
    <property type="match status" value="1"/>
</dbReference>
<comment type="function">
    <text evidence="6">ATPase that binds to both the 70S ribosome and the 50S ribosomal subunit in a nucleotide-independent manner.</text>
</comment>
<comment type="caution">
    <text evidence="10">The sequence shown here is derived from an EMBL/GenBank/DDBJ whole genome shotgun (WGS) entry which is preliminary data.</text>
</comment>
<dbReference type="PANTHER" id="PTHR23305:SF18">
    <property type="entry name" value="OBG-TYPE G DOMAIN-CONTAINING PROTEIN"/>
    <property type="match status" value="1"/>
</dbReference>
<dbReference type="Gene3D" id="1.10.150.300">
    <property type="entry name" value="TGS-like domain"/>
    <property type="match status" value="1"/>
</dbReference>
<dbReference type="Gene3D" id="3.40.50.300">
    <property type="entry name" value="P-loop containing nucleotide triphosphate hydrolases"/>
    <property type="match status" value="1"/>
</dbReference>
<feature type="coiled-coil region" evidence="7">
    <location>
        <begin position="130"/>
        <end position="171"/>
    </location>
</feature>
<organism evidence="10 11">
    <name type="scientific">Candidatus Segetimicrobium genomatis</name>
    <dbReference type="NCBI Taxonomy" id="2569760"/>
    <lineage>
        <taxon>Bacteria</taxon>
        <taxon>Bacillati</taxon>
        <taxon>Candidatus Sysuimicrobiota</taxon>
        <taxon>Candidatus Sysuimicrobiia</taxon>
        <taxon>Candidatus Sysuimicrobiales</taxon>
        <taxon>Candidatus Segetimicrobiaceae</taxon>
        <taxon>Candidatus Segetimicrobium</taxon>
    </lineage>
</organism>
<dbReference type="GO" id="GO:0046872">
    <property type="term" value="F:metal ion binding"/>
    <property type="evidence" value="ECO:0007669"/>
    <property type="project" value="UniProtKB-KW"/>
</dbReference>
<evidence type="ECO:0000256" key="7">
    <source>
        <dbReference type="SAM" id="Coils"/>
    </source>
</evidence>
<keyword evidence="4 6" id="KW-0067">ATP-binding</keyword>
<comment type="cofactor">
    <cofactor evidence="1">
        <name>Mg(2+)</name>
        <dbReference type="ChEBI" id="CHEBI:18420"/>
    </cofactor>
</comment>
<keyword evidence="7" id="KW-0175">Coiled coil</keyword>
<sequence length="363" mass="39120">MALSVGIVGLPNAGKSSLFNALSRAGAPVAAYPFTTIDPHRGVVPVPDPRLDAIASVTHPDRVVPATVEFVDIAGLVRGASRGEGLGNQFLAQIRDADAIAHVVRCFPDPEVPHVEGAVDPVRDIEIVETELALADLAAVERELERARARVKAQEAKASDAVALLEELSAQLQRGIPARRFAADPRRADVMAPLRLLTAKPVVYVANVAEQDLPRALSAEPVRRYADAQGAPVVALSAKLEAEAAQLSPAEAAEMLRSYGIEEPGLLRLIRIAYDMLRLITFFTTASKEVRAWSVRRDTRAPQAAGAVHTDMERGFIRAEVIAWETLVNAGSLQAAKDRGLARLEGKDYIVHDGDVMFFRFAP</sequence>
<dbReference type="InterPro" id="IPR041706">
    <property type="entry name" value="YchF_N"/>
</dbReference>
<evidence type="ECO:0000256" key="2">
    <source>
        <dbReference type="ARBA" id="ARBA00022723"/>
    </source>
</evidence>
<dbReference type="InterPro" id="IPR031167">
    <property type="entry name" value="G_OBG"/>
</dbReference>
<dbReference type="HAMAP" id="MF_00944">
    <property type="entry name" value="YchF_OLA1_ATPase"/>
    <property type="match status" value="1"/>
</dbReference>
<proteinExistence type="inferred from homology"/>
<dbReference type="Proteomes" id="UP000318834">
    <property type="component" value="Unassembled WGS sequence"/>
</dbReference>
<dbReference type="PROSITE" id="PS51880">
    <property type="entry name" value="TGS"/>
    <property type="match status" value="1"/>
</dbReference>
<evidence type="ECO:0000313" key="11">
    <source>
        <dbReference type="Proteomes" id="UP000318834"/>
    </source>
</evidence>
<dbReference type="InterPro" id="IPR004396">
    <property type="entry name" value="ATPase_YchF/OLA1"/>
</dbReference>
<dbReference type="InterPro" id="IPR027417">
    <property type="entry name" value="P-loop_NTPase"/>
</dbReference>
<dbReference type="PIRSF" id="PIRSF006641">
    <property type="entry name" value="CHP00092"/>
    <property type="match status" value="1"/>
</dbReference>
<dbReference type="EMBL" id="VBAP01000022">
    <property type="protein sequence ID" value="TMI76441.1"/>
    <property type="molecule type" value="Genomic_DNA"/>
</dbReference>
<reference evidence="10 11" key="1">
    <citation type="journal article" date="2019" name="Nat. Microbiol.">
        <title>Mediterranean grassland soil C-N compound turnover is dependent on rainfall and depth, and is mediated by genomically divergent microorganisms.</title>
        <authorList>
            <person name="Diamond S."/>
            <person name="Andeer P.F."/>
            <person name="Li Z."/>
            <person name="Crits-Christoph A."/>
            <person name="Burstein D."/>
            <person name="Anantharaman K."/>
            <person name="Lane K.R."/>
            <person name="Thomas B.C."/>
            <person name="Pan C."/>
            <person name="Northen T.R."/>
            <person name="Banfield J.F."/>
        </authorList>
    </citation>
    <scope>NUCLEOTIDE SEQUENCE [LARGE SCALE GENOMIC DNA]</scope>
    <source>
        <strain evidence="10">NP_8</strain>
    </source>
</reference>
<evidence type="ECO:0000256" key="1">
    <source>
        <dbReference type="ARBA" id="ARBA00001946"/>
    </source>
</evidence>
<dbReference type="AlphaFoldDB" id="A0A537IYQ6"/>
<dbReference type="InterPro" id="IPR012675">
    <property type="entry name" value="Beta-grasp_dom_sf"/>
</dbReference>
<dbReference type="SUPFAM" id="SSF81271">
    <property type="entry name" value="TGS-like"/>
    <property type="match status" value="1"/>
</dbReference>
<evidence type="ECO:0000256" key="6">
    <source>
        <dbReference type="HAMAP-Rule" id="MF_00944"/>
    </source>
</evidence>
<keyword evidence="5" id="KW-0460">Magnesium</keyword>
<dbReference type="CDD" id="cd01900">
    <property type="entry name" value="YchF"/>
    <property type="match status" value="1"/>
</dbReference>
<dbReference type="CDD" id="cd04867">
    <property type="entry name" value="TGS_YchF_OLA1"/>
    <property type="match status" value="1"/>
</dbReference>
<keyword evidence="2" id="KW-0479">Metal-binding</keyword>
<evidence type="ECO:0000256" key="5">
    <source>
        <dbReference type="ARBA" id="ARBA00022842"/>
    </source>
</evidence>
<accession>A0A537IYQ6</accession>
<evidence type="ECO:0000256" key="3">
    <source>
        <dbReference type="ARBA" id="ARBA00022741"/>
    </source>
</evidence>
<dbReference type="InterPro" id="IPR013029">
    <property type="entry name" value="YchF_C"/>
</dbReference>
<comment type="similarity">
    <text evidence="6">Belongs to the TRAFAC class OBG-HflX-like GTPase superfamily. OBG GTPase family. YchF/OLA1 subfamily.</text>
</comment>
<dbReference type="Gene3D" id="3.10.20.30">
    <property type="match status" value="1"/>
</dbReference>
<dbReference type="GO" id="GO:0005737">
    <property type="term" value="C:cytoplasm"/>
    <property type="evidence" value="ECO:0007669"/>
    <property type="project" value="TreeGrafter"/>
</dbReference>
<dbReference type="Pfam" id="PF06071">
    <property type="entry name" value="YchF-GTPase_C"/>
    <property type="match status" value="1"/>
</dbReference>
<dbReference type="InterPro" id="IPR006073">
    <property type="entry name" value="GTP-bd"/>
</dbReference>
<name>A0A537IYQ6_9BACT</name>
<dbReference type="InterPro" id="IPR012676">
    <property type="entry name" value="TGS-like"/>
</dbReference>
<dbReference type="GO" id="GO:0005525">
    <property type="term" value="F:GTP binding"/>
    <property type="evidence" value="ECO:0007669"/>
    <property type="project" value="InterPro"/>
</dbReference>
<dbReference type="InterPro" id="IPR004095">
    <property type="entry name" value="TGS"/>
</dbReference>